<dbReference type="FunFam" id="1.20.1720.10:FF:000018">
    <property type="entry name" value="Putative MFS multidrug transporter"/>
    <property type="match status" value="1"/>
</dbReference>
<name>A0A2J6TEW7_9HELO</name>
<dbReference type="Proteomes" id="UP000235371">
    <property type="component" value="Unassembled WGS sequence"/>
</dbReference>
<feature type="transmembrane region" description="Helical" evidence="6">
    <location>
        <begin position="365"/>
        <end position="390"/>
    </location>
</feature>
<organism evidence="8 9">
    <name type="scientific">Hyaloscypha bicolor E</name>
    <dbReference type="NCBI Taxonomy" id="1095630"/>
    <lineage>
        <taxon>Eukaryota</taxon>
        <taxon>Fungi</taxon>
        <taxon>Dikarya</taxon>
        <taxon>Ascomycota</taxon>
        <taxon>Pezizomycotina</taxon>
        <taxon>Leotiomycetes</taxon>
        <taxon>Helotiales</taxon>
        <taxon>Hyaloscyphaceae</taxon>
        <taxon>Hyaloscypha</taxon>
        <taxon>Hyaloscypha bicolor</taxon>
    </lineage>
</organism>
<feature type="domain" description="Major facilitator superfamily (MFS) profile" evidence="7">
    <location>
        <begin position="56"/>
        <end position="560"/>
    </location>
</feature>
<feature type="transmembrane region" description="Helical" evidence="6">
    <location>
        <begin position="210"/>
        <end position="230"/>
    </location>
</feature>
<comment type="subcellular location">
    <subcellularLocation>
        <location evidence="1">Membrane</location>
        <topology evidence="1">Multi-pass membrane protein</topology>
    </subcellularLocation>
</comment>
<dbReference type="AlphaFoldDB" id="A0A2J6TEW7"/>
<evidence type="ECO:0000313" key="9">
    <source>
        <dbReference type="Proteomes" id="UP000235371"/>
    </source>
</evidence>
<accession>A0A2J6TEW7</accession>
<keyword evidence="2 6" id="KW-0812">Transmembrane</keyword>
<feature type="region of interest" description="Disordered" evidence="5">
    <location>
        <begin position="566"/>
        <end position="586"/>
    </location>
</feature>
<feature type="transmembrane region" description="Helical" evidence="6">
    <location>
        <begin position="251"/>
        <end position="270"/>
    </location>
</feature>
<feature type="transmembrane region" description="Helical" evidence="6">
    <location>
        <begin position="180"/>
        <end position="198"/>
    </location>
</feature>
<feature type="transmembrane region" description="Helical" evidence="6">
    <location>
        <begin position="459"/>
        <end position="482"/>
    </location>
</feature>
<dbReference type="PANTHER" id="PTHR23501:SF59">
    <property type="entry name" value="MAJOR FACILITATOR SUPERFAMILY (MFS) PROFILE DOMAIN-CONTAINING PROTEIN-RELATED"/>
    <property type="match status" value="1"/>
</dbReference>
<evidence type="ECO:0000256" key="2">
    <source>
        <dbReference type="ARBA" id="ARBA00022692"/>
    </source>
</evidence>
<dbReference type="EMBL" id="KZ613786">
    <property type="protein sequence ID" value="PMD61556.1"/>
    <property type="molecule type" value="Genomic_DNA"/>
</dbReference>
<proteinExistence type="predicted"/>
<dbReference type="GO" id="GO:0022857">
    <property type="term" value="F:transmembrane transporter activity"/>
    <property type="evidence" value="ECO:0007669"/>
    <property type="project" value="InterPro"/>
</dbReference>
<evidence type="ECO:0000256" key="4">
    <source>
        <dbReference type="ARBA" id="ARBA00023136"/>
    </source>
</evidence>
<dbReference type="PANTHER" id="PTHR23501">
    <property type="entry name" value="MAJOR FACILITATOR SUPERFAMILY"/>
    <property type="match status" value="1"/>
</dbReference>
<dbReference type="PROSITE" id="PS50850">
    <property type="entry name" value="MFS"/>
    <property type="match status" value="1"/>
</dbReference>
<dbReference type="InterPro" id="IPR020846">
    <property type="entry name" value="MFS_dom"/>
</dbReference>
<dbReference type="GeneID" id="36588090"/>
<evidence type="ECO:0000256" key="6">
    <source>
        <dbReference type="SAM" id="Phobius"/>
    </source>
</evidence>
<keyword evidence="3 6" id="KW-1133">Transmembrane helix</keyword>
<dbReference type="Gene3D" id="1.20.1250.20">
    <property type="entry name" value="MFS general substrate transporter like domains"/>
    <property type="match status" value="1"/>
</dbReference>
<feature type="transmembrane region" description="Helical" evidence="6">
    <location>
        <begin position="422"/>
        <end position="447"/>
    </location>
</feature>
<dbReference type="Pfam" id="PF07690">
    <property type="entry name" value="MFS_1"/>
    <property type="match status" value="2"/>
</dbReference>
<dbReference type="PRINTS" id="PR01036">
    <property type="entry name" value="TCRTETB"/>
</dbReference>
<reference evidence="8 9" key="1">
    <citation type="submission" date="2016-04" db="EMBL/GenBank/DDBJ databases">
        <title>A degradative enzymes factory behind the ericoid mycorrhizal symbiosis.</title>
        <authorList>
            <consortium name="DOE Joint Genome Institute"/>
            <person name="Martino E."/>
            <person name="Morin E."/>
            <person name="Grelet G."/>
            <person name="Kuo A."/>
            <person name="Kohler A."/>
            <person name="Daghino S."/>
            <person name="Barry K."/>
            <person name="Choi C."/>
            <person name="Cichocki N."/>
            <person name="Clum A."/>
            <person name="Copeland A."/>
            <person name="Hainaut M."/>
            <person name="Haridas S."/>
            <person name="Labutti K."/>
            <person name="Lindquist E."/>
            <person name="Lipzen A."/>
            <person name="Khouja H.-R."/>
            <person name="Murat C."/>
            <person name="Ohm R."/>
            <person name="Olson A."/>
            <person name="Spatafora J."/>
            <person name="Veneault-Fourrey C."/>
            <person name="Henrissat B."/>
            <person name="Grigoriev I."/>
            <person name="Martin F."/>
            <person name="Perotto S."/>
        </authorList>
    </citation>
    <scope>NUCLEOTIDE SEQUENCE [LARGE SCALE GENOMIC DNA]</scope>
    <source>
        <strain evidence="8 9">E</strain>
    </source>
</reference>
<evidence type="ECO:0000256" key="5">
    <source>
        <dbReference type="SAM" id="MobiDB-lite"/>
    </source>
</evidence>
<evidence type="ECO:0000256" key="3">
    <source>
        <dbReference type="ARBA" id="ARBA00022989"/>
    </source>
</evidence>
<feature type="transmembrane region" description="Helical" evidence="6">
    <location>
        <begin position="397"/>
        <end position="416"/>
    </location>
</feature>
<dbReference type="GO" id="GO:0005886">
    <property type="term" value="C:plasma membrane"/>
    <property type="evidence" value="ECO:0007669"/>
    <property type="project" value="TreeGrafter"/>
</dbReference>
<keyword evidence="9" id="KW-1185">Reference proteome</keyword>
<dbReference type="RefSeq" id="XP_024738460.1">
    <property type="nucleotide sequence ID" value="XM_024880013.1"/>
</dbReference>
<dbReference type="InterPro" id="IPR011701">
    <property type="entry name" value="MFS"/>
</dbReference>
<dbReference type="SUPFAM" id="SSF103473">
    <property type="entry name" value="MFS general substrate transporter"/>
    <property type="match status" value="2"/>
</dbReference>
<feature type="transmembrane region" description="Helical" evidence="6">
    <location>
        <begin position="92"/>
        <end position="110"/>
    </location>
</feature>
<protein>
    <submittedName>
        <fullName evidence="8">MFS general substrate transporter</fullName>
    </submittedName>
</protein>
<evidence type="ECO:0000313" key="8">
    <source>
        <dbReference type="EMBL" id="PMD61556.1"/>
    </source>
</evidence>
<keyword evidence="4 6" id="KW-0472">Membrane</keyword>
<dbReference type="InParanoid" id="A0A2J6TEW7"/>
<dbReference type="OrthoDB" id="4139357at2759"/>
<evidence type="ECO:0000256" key="1">
    <source>
        <dbReference type="ARBA" id="ARBA00004141"/>
    </source>
</evidence>
<dbReference type="Gene3D" id="1.20.1720.10">
    <property type="entry name" value="Multidrug resistance protein D"/>
    <property type="match status" value="1"/>
</dbReference>
<feature type="transmembrane region" description="Helical" evidence="6">
    <location>
        <begin position="536"/>
        <end position="555"/>
    </location>
</feature>
<dbReference type="InterPro" id="IPR036259">
    <property type="entry name" value="MFS_trans_sf"/>
</dbReference>
<evidence type="ECO:0000259" key="7">
    <source>
        <dbReference type="PROSITE" id="PS50850"/>
    </source>
</evidence>
<gene>
    <name evidence="8" type="ORF">K444DRAFT_611810</name>
</gene>
<feature type="region of interest" description="Disordered" evidence="5">
    <location>
        <begin position="13"/>
        <end position="35"/>
    </location>
</feature>
<dbReference type="FunFam" id="1.20.1250.20:FF:000786">
    <property type="entry name" value="MFS multidrug transporter, putative"/>
    <property type="match status" value="1"/>
</dbReference>
<feature type="transmembrane region" description="Helical" evidence="6">
    <location>
        <begin position="332"/>
        <end position="353"/>
    </location>
</feature>
<feature type="transmembrane region" description="Helical" evidence="6">
    <location>
        <begin position="122"/>
        <end position="141"/>
    </location>
</feature>
<sequence length="616" mass="66403">MVDPNLDEALTAEKTIEIPPTSSDNATLPGDKESTNMPSLEAATPAFKPSRGFLLAFTSICIITLAAALDATSLSIALPIITEKLKGTAIEAFWSGTSFLLTSAVFQPVIAGLSHVFGRKQLVLASALFFAVGSIVAAVANNFTMMIIGRSIQGIGGGGILTLGEILVTDLVPLSVRGAWFGYLGSMWAIGSVTGPLMGGAFAQRVSWRWIFWINLPIIGLGTVAITLFLKLAQTPGKVLEKARRFDWFGSAFFIAAMVSFLIPLTWGGVMYPWSSWHTLFPLLIGIAGVVAFGFYERRLSSKAFDAEGGLLPGNNIEPIIRYSIFNNTTMLVTYMETILHGIVLWCLLYFLPLYYEAVKGYTPIISGVAILPETTFVAPMSVIVGIVCAKTGRYRWAIWTGWAMTTFGAGLLVLLGPDTTIVQWVFLNFSVSIGTGMLFPAMALAIQAAGRPQDAGHAAAFYSFIRVIGQSLGVALGGVIFQNQIKQKLMSYPLLAPLAGEYSKDATALVGIINRMSEGVEKTQLVLAYADSLKTIWIVMCALSAVGLVASLWTKKYSLDQEHKTAQGYQGNTREADPESGADIESISPSLRELDRLAIRRTVSRGTVSRTVSRV</sequence>
<feature type="transmembrane region" description="Helical" evidence="6">
    <location>
        <begin position="276"/>
        <end position="296"/>
    </location>
</feature>
<feature type="transmembrane region" description="Helical" evidence="6">
    <location>
        <begin position="53"/>
        <end position="80"/>
    </location>
</feature>